<gene>
    <name evidence="3" type="ORF">ACFPFM_18540</name>
</gene>
<reference evidence="4" key="1">
    <citation type="journal article" date="2019" name="Int. J. Syst. Evol. Microbiol.">
        <title>The Global Catalogue of Microorganisms (GCM) 10K type strain sequencing project: providing services to taxonomists for standard genome sequencing and annotation.</title>
        <authorList>
            <consortium name="The Broad Institute Genomics Platform"/>
            <consortium name="The Broad Institute Genome Sequencing Center for Infectious Disease"/>
            <person name="Wu L."/>
            <person name="Ma J."/>
        </authorList>
    </citation>
    <scope>NUCLEOTIDE SEQUENCE [LARGE SCALE GENOMIC DNA]</scope>
    <source>
        <strain evidence="4">KCTC 12848</strain>
    </source>
</reference>
<name>A0ABV9Y1Z4_9PSEU</name>
<feature type="domain" description="HTH cro/C1-type" evidence="2">
    <location>
        <begin position="7"/>
        <end position="61"/>
    </location>
</feature>
<dbReference type="SMART" id="SM00530">
    <property type="entry name" value="HTH_XRE"/>
    <property type="match status" value="1"/>
</dbReference>
<evidence type="ECO:0000313" key="4">
    <source>
        <dbReference type="Proteomes" id="UP001595833"/>
    </source>
</evidence>
<dbReference type="RefSeq" id="WP_344041808.1">
    <property type="nucleotide sequence ID" value="NZ_BAAAKE010000030.1"/>
</dbReference>
<organism evidence="3 4">
    <name type="scientific">Saccharothrix xinjiangensis</name>
    <dbReference type="NCBI Taxonomy" id="204798"/>
    <lineage>
        <taxon>Bacteria</taxon>
        <taxon>Bacillati</taxon>
        <taxon>Actinomycetota</taxon>
        <taxon>Actinomycetes</taxon>
        <taxon>Pseudonocardiales</taxon>
        <taxon>Pseudonocardiaceae</taxon>
        <taxon>Saccharothrix</taxon>
    </lineage>
</organism>
<comment type="caution">
    <text evidence="3">The sequence shown here is derived from an EMBL/GenBank/DDBJ whole genome shotgun (WGS) entry which is preliminary data.</text>
</comment>
<dbReference type="Proteomes" id="UP001595833">
    <property type="component" value="Unassembled WGS sequence"/>
</dbReference>
<sequence length="453" mass="49130">MTKRETLQLRRRACGFTQETLGERLSVDPRTVRSWEAGENDPLPEHRRPLAEALEIGLNDLGRLLAGLPLQEPHAAHSAGNNPEALSQHESDRASLTGDVGESTDQPVIIEPVDVPTLLAAAARRAVDFGSVLANATTDDPDLDWLGVSLAELATEYVHTPATDLLPRIVEVRDAAFALIRRGVRPRQLRDAYLIAGTGCLLLASASQNLGDTVAARAQLHTAERCAEAADSDALRIWARGSAALALEWSSTPAAALRFLHPVSLEAVGTQTLRRTVALEARVSARIGNTVRAHDALRRLQTLETLPDRHDEVSAFGGLFTFPDSKRAYYQAGTHDLLGDATAARRHADDALTAYAAAPEHEQSYGDIALTRVTLAHSHLLDRDLDTAAAALEPLRHLPPEQRIAQLPPAIRRTHRMIARLDSTRRARELLADLLHAPPAARSLDSSGDRTTS</sequence>
<keyword evidence="4" id="KW-1185">Reference proteome</keyword>
<dbReference type="Pfam" id="PF01381">
    <property type="entry name" value="HTH_3"/>
    <property type="match status" value="1"/>
</dbReference>
<dbReference type="SUPFAM" id="SSF47413">
    <property type="entry name" value="lambda repressor-like DNA-binding domains"/>
    <property type="match status" value="1"/>
</dbReference>
<dbReference type="EMBL" id="JBHSJB010000017">
    <property type="protein sequence ID" value="MFC5055747.1"/>
    <property type="molecule type" value="Genomic_DNA"/>
</dbReference>
<dbReference type="InterPro" id="IPR001387">
    <property type="entry name" value="Cro/C1-type_HTH"/>
</dbReference>
<dbReference type="PROSITE" id="PS50943">
    <property type="entry name" value="HTH_CROC1"/>
    <property type="match status" value="1"/>
</dbReference>
<evidence type="ECO:0000256" key="1">
    <source>
        <dbReference type="SAM" id="MobiDB-lite"/>
    </source>
</evidence>
<dbReference type="CDD" id="cd00093">
    <property type="entry name" value="HTH_XRE"/>
    <property type="match status" value="1"/>
</dbReference>
<dbReference type="InterPro" id="IPR010982">
    <property type="entry name" value="Lambda_DNA-bd_dom_sf"/>
</dbReference>
<proteinExistence type="predicted"/>
<evidence type="ECO:0000259" key="2">
    <source>
        <dbReference type="PROSITE" id="PS50943"/>
    </source>
</evidence>
<accession>A0ABV9Y1Z4</accession>
<protein>
    <submittedName>
        <fullName evidence="3">Helix-turn-helix transcriptional regulator</fullName>
    </submittedName>
</protein>
<dbReference type="Gene3D" id="1.10.260.40">
    <property type="entry name" value="lambda repressor-like DNA-binding domains"/>
    <property type="match status" value="1"/>
</dbReference>
<evidence type="ECO:0000313" key="3">
    <source>
        <dbReference type="EMBL" id="MFC5055747.1"/>
    </source>
</evidence>
<feature type="region of interest" description="Disordered" evidence="1">
    <location>
        <begin position="73"/>
        <end position="105"/>
    </location>
</feature>